<dbReference type="SUPFAM" id="SSF51735">
    <property type="entry name" value="NAD(P)-binding Rossmann-fold domains"/>
    <property type="match status" value="1"/>
</dbReference>
<evidence type="ECO:0000259" key="1">
    <source>
        <dbReference type="Pfam" id="PF01370"/>
    </source>
</evidence>
<dbReference type="Proteomes" id="UP000613266">
    <property type="component" value="Unassembled WGS sequence"/>
</dbReference>
<dbReference type="InterPro" id="IPR001509">
    <property type="entry name" value="Epimerase_deHydtase"/>
</dbReference>
<dbReference type="Gene3D" id="3.90.25.10">
    <property type="entry name" value="UDP-galactose 4-epimerase, domain 1"/>
    <property type="match status" value="1"/>
</dbReference>
<dbReference type="Pfam" id="PF01370">
    <property type="entry name" value="Epimerase"/>
    <property type="match status" value="1"/>
</dbReference>
<dbReference type="InterPro" id="IPR036291">
    <property type="entry name" value="NAD(P)-bd_dom_sf"/>
</dbReference>
<dbReference type="RefSeq" id="WP_198110041.1">
    <property type="nucleotide sequence ID" value="NZ_JAEDAK010000003.1"/>
</dbReference>
<comment type="caution">
    <text evidence="2">The sequence shown here is derived from an EMBL/GenBank/DDBJ whole genome shotgun (WGS) entry which is preliminary data.</text>
</comment>
<name>A0A931NFT1_9BURK</name>
<dbReference type="Gene3D" id="3.40.50.720">
    <property type="entry name" value="NAD(P)-binding Rossmann-like Domain"/>
    <property type="match status" value="1"/>
</dbReference>
<dbReference type="AlphaFoldDB" id="A0A931NFT1"/>
<organism evidence="2 3">
    <name type="scientific">Inhella proteolytica</name>
    <dbReference type="NCBI Taxonomy" id="2795029"/>
    <lineage>
        <taxon>Bacteria</taxon>
        <taxon>Pseudomonadati</taxon>
        <taxon>Pseudomonadota</taxon>
        <taxon>Betaproteobacteria</taxon>
        <taxon>Burkholderiales</taxon>
        <taxon>Sphaerotilaceae</taxon>
        <taxon>Inhella</taxon>
    </lineage>
</organism>
<keyword evidence="3" id="KW-1185">Reference proteome</keyword>
<proteinExistence type="predicted"/>
<sequence>MTGATGFLGKQVCALLEQQGRPFVRASLSLGTDLRDAAATQALFERVFSGQAQRQVIHCAAFVGGIQFGLKHAAELFHHNLAMTLSLLEACKAHGVQRMVNPISNCAYPAAATLFKEDEFWDGPLHDSVLVYGFARKASWVGAYAYHQQHGLDVLNLILSNMYGPGDHFEPERSHALGALIHRIHEAKRQGAPEVVVWGSGTPVREWLHVEDGAEALVRGLDAPPCVEPVNIGVASGISILDMAQLIADELGYPGRLRTDPTKPDGAPYKTVDGSRGEALLGWRPQREFRQGVRDTISWYLKNHHA</sequence>
<feature type="domain" description="NAD-dependent epimerase/dehydratase" evidence="1">
    <location>
        <begin position="1"/>
        <end position="233"/>
    </location>
</feature>
<accession>A0A931NFT1</accession>
<evidence type="ECO:0000313" key="3">
    <source>
        <dbReference type="Proteomes" id="UP000613266"/>
    </source>
</evidence>
<dbReference type="EMBL" id="JAEDAK010000003">
    <property type="protein sequence ID" value="MBH9576421.1"/>
    <property type="molecule type" value="Genomic_DNA"/>
</dbReference>
<reference evidence="2" key="1">
    <citation type="submission" date="2020-12" db="EMBL/GenBank/DDBJ databases">
        <title>The genome sequence of Inhella sp. 1Y17.</title>
        <authorList>
            <person name="Liu Y."/>
        </authorList>
    </citation>
    <scope>NUCLEOTIDE SEQUENCE</scope>
    <source>
        <strain evidence="2">1Y17</strain>
    </source>
</reference>
<evidence type="ECO:0000313" key="2">
    <source>
        <dbReference type="EMBL" id="MBH9576421.1"/>
    </source>
</evidence>
<dbReference type="PANTHER" id="PTHR43238:SF1">
    <property type="entry name" value="GDP-L-FUCOSE SYNTHASE"/>
    <property type="match status" value="1"/>
</dbReference>
<protein>
    <submittedName>
        <fullName evidence="2">NAD-dependent epimerase/dehydratase family protein</fullName>
    </submittedName>
</protein>
<dbReference type="GO" id="GO:0050577">
    <property type="term" value="F:GDP-L-fucose synthase activity"/>
    <property type="evidence" value="ECO:0007669"/>
    <property type="project" value="TreeGrafter"/>
</dbReference>
<dbReference type="PANTHER" id="PTHR43238">
    <property type="entry name" value="GDP-L-FUCOSE SYNTHASE"/>
    <property type="match status" value="1"/>
</dbReference>
<gene>
    <name evidence="2" type="ORF">I7X39_05825</name>
</gene>